<evidence type="ECO:0000256" key="6">
    <source>
        <dbReference type="ARBA" id="ARBA00022917"/>
    </source>
</evidence>
<evidence type="ECO:0000259" key="15">
    <source>
        <dbReference type="Pfam" id="PF20974"/>
    </source>
</evidence>
<dbReference type="CDD" id="cd00807">
    <property type="entry name" value="GlnRS_core"/>
    <property type="match status" value="1"/>
</dbReference>
<dbReference type="InterPro" id="IPR000924">
    <property type="entry name" value="Glu/Gln-tRNA-synth"/>
</dbReference>
<dbReference type="GO" id="GO:0004860">
    <property type="term" value="F:protein kinase inhibitor activity"/>
    <property type="evidence" value="ECO:0007669"/>
    <property type="project" value="Ensembl"/>
</dbReference>
<dbReference type="InterPro" id="IPR014729">
    <property type="entry name" value="Rossmann-like_a/b/a_fold"/>
</dbReference>
<dbReference type="GO" id="GO:0017101">
    <property type="term" value="C:aminoacyl-tRNA synthetase multienzyme complex"/>
    <property type="evidence" value="ECO:0007669"/>
    <property type="project" value="Ensembl"/>
</dbReference>
<evidence type="ECO:0000256" key="7">
    <source>
        <dbReference type="ARBA" id="ARBA00023146"/>
    </source>
</evidence>
<dbReference type="InterPro" id="IPR050132">
    <property type="entry name" value="Gln/Glu-tRNA_Ligase"/>
</dbReference>
<dbReference type="InterPro" id="IPR042558">
    <property type="entry name" value="Gln-tRNA-synth_Ib_RNA-bd_N_1"/>
</dbReference>
<evidence type="ECO:0000256" key="4">
    <source>
        <dbReference type="ARBA" id="ARBA00022741"/>
    </source>
</evidence>
<evidence type="ECO:0000256" key="2">
    <source>
        <dbReference type="ARBA" id="ARBA00012836"/>
    </source>
</evidence>
<dbReference type="InterPro" id="IPR020059">
    <property type="entry name" value="Glu/Gln-tRNA-synth_Ib_codon-bd"/>
</dbReference>
<evidence type="ECO:0000256" key="1">
    <source>
        <dbReference type="ARBA" id="ARBA00005594"/>
    </source>
</evidence>
<dbReference type="Ensembl" id="ENSEAST00005016876.2">
    <property type="protein sequence ID" value="ENSEASP00005015514.2"/>
    <property type="gene ID" value="ENSEASG00005010497.2"/>
</dbReference>
<keyword evidence="5 10" id="KW-0067">ATP-binding</keyword>
<dbReference type="GO" id="GO:0006425">
    <property type="term" value="P:glutaminyl-tRNA aminoacylation"/>
    <property type="evidence" value="ECO:0007669"/>
    <property type="project" value="Ensembl"/>
</dbReference>
<dbReference type="PANTHER" id="PTHR43097">
    <property type="entry name" value="GLUTAMINE-TRNA LIGASE"/>
    <property type="match status" value="1"/>
</dbReference>
<evidence type="ECO:0000256" key="9">
    <source>
        <dbReference type="ARBA" id="ARBA00048270"/>
    </source>
</evidence>
<dbReference type="FunFam" id="2.40.240.10:FF:000008">
    <property type="entry name" value="probable glutamine--tRNA ligase"/>
    <property type="match status" value="1"/>
</dbReference>
<keyword evidence="7 10" id="KW-0030">Aminoacyl-tRNA synthetase</keyword>
<reference evidence="16" key="3">
    <citation type="submission" date="2025-09" db="UniProtKB">
        <authorList>
            <consortium name="Ensembl"/>
        </authorList>
    </citation>
    <scope>IDENTIFICATION</scope>
</reference>
<dbReference type="GO" id="GO:2001234">
    <property type="term" value="P:negative regulation of apoptotic signaling pathway"/>
    <property type="evidence" value="ECO:0007669"/>
    <property type="project" value="Ensembl"/>
</dbReference>
<dbReference type="FunFam" id="2.40.240.10:FF:000006">
    <property type="entry name" value="Putative glutamine--tRNA ligase"/>
    <property type="match status" value="1"/>
</dbReference>
<name>A0A8C4LS69_EQUAS</name>
<comment type="similarity">
    <text evidence="1 10">Belongs to the class-I aminoacyl-tRNA synthetase family.</text>
</comment>
<dbReference type="InterPro" id="IPR007638">
    <property type="entry name" value="Gln-tRNA-synth_Ib_RNA-bd_2"/>
</dbReference>
<dbReference type="PROSITE" id="PS00178">
    <property type="entry name" value="AA_TRNA_LIGASE_I"/>
    <property type="match status" value="1"/>
</dbReference>
<proteinExistence type="inferred from homology"/>
<reference evidence="16 17" key="1">
    <citation type="journal article" date="2020" name="Nat. Commun.">
        <title>Donkey genomes provide new insights into domestication and selection for coat color.</title>
        <authorList>
            <person name="Wang"/>
            <person name="C."/>
            <person name="Li"/>
            <person name="H."/>
            <person name="Guo"/>
            <person name="Y."/>
            <person name="Huang"/>
            <person name="J."/>
            <person name="Sun"/>
            <person name="Y."/>
            <person name="Min"/>
            <person name="J."/>
            <person name="Wang"/>
            <person name="J."/>
            <person name="Fang"/>
            <person name="X."/>
            <person name="Zhao"/>
            <person name="Z."/>
            <person name="Wang"/>
            <person name="S."/>
            <person name="Zhang"/>
            <person name="Y."/>
            <person name="Liu"/>
            <person name="Q."/>
            <person name="Jiang"/>
            <person name="Q."/>
            <person name="Wang"/>
            <person name="X."/>
            <person name="Guo"/>
            <person name="Y."/>
            <person name="Yang"/>
            <person name="C."/>
            <person name="Wang"/>
            <person name="Y."/>
            <person name="Tian"/>
            <person name="F."/>
            <person name="Zhuang"/>
            <person name="G."/>
            <person name="Fan"/>
            <person name="Y."/>
            <person name="Gao"/>
            <person name="Q."/>
            <person name="Li"/>
            <person name="Y."/>
            <person name="Ju"/>
            <person name="Z."/>
            <person name="Li"/>
            <person name="J."/>
            <person name="Li"/>
            <person name="R."/>
            <person name="Hou"/>
            <person name="M."/>
            <person name="Yang"/>
            <person name="G."/>
            <person name="Liu"/>
            <person name="G."/>
            <person name="Liu"/>
            <person name="W."/>
            <person name="Guo"/>
            <person name="J."/>
            <person name="Pan"/>
            <person name="S."/>
            <person name="Fan"/>
            <person name="G."/>
            <person name="Zhang"/>
            <person name="W."/>
            <person name="Zhang"/>
            <person name="R."/>
            <person name="Yu"/>
            <person name="J."/>
            <person name="Zhang"/>
            <person name="X."/>
            <person name="Yin"/>
            <person name="Q."/>
            <person name="Ji"/>
            <person name="C."/>
            <person name="Jin"/>
            <person name="Y."/>
            <person name="Yue"/>
            <person name="G."/>
            <person name="Liu"/>
            <person name="M."/>
            <person name="Xu"/>
            <person name="J."/>
            <person name="Liu"/>
            <person name="S."/>
            <person name="Jordana"/>
            <person name="J."/>
            <person name="Noce"/>
            <person name="A."/>
            <person name="Amills"/>
            <person name="M."/>
            <person name="Wu"/>
            <person name="D.D."/>
            <person name="Li"/>
            <person name="S."/>
            <person name="Zhou"/>
            <person name="X. and Zhong"/>
            <person name="J."/>
        </authorList>
    </citation>
    <scope>NUCLEOTIDE SEQUENCE [LARGE SCALE GENOMIC DNA]</scope>
</reference>
<evidence type="ECO:0000313" key="16">
    <source>
        <dbReference type="Ensembl" id="ENSEASP00005015514.2"/>
    </source>
</evidence>
<feature type="domain" description="Glutamyl/glutaminyl-tRNA synthetase class Ib anti-codon binding" evidence="12">
    <location>
        <begin position="628"/>
        <end position="728"/>
    </location>
</feature>
<dbReference type="Pfam" id="PF04558">
    <property type="entry name" value="tRNA_synt_1c_R1"/>
    <property type="match status" value="1"/>
</dbReference>
<feature type="domain" description="tRNA synthetases class I (E and Q) anti-codon binding" evidence="15">
    <location>
        <begin position="740"/>
        <end position="815"/>
    </location>
</feature>
<keyword evidence="17" id="KW-1185">Reference proteome</keyword>
<evidence type="ECO:0000256" key="5">
    <source>
        <dbReference type="ARBA" id="ARBA00022840"/>
    </source>
</evidence>
<dbReference type="Gene3D" id="3.40.50.620">
    <property type="entry name" value="HUPs"/>
    <property type="match status" value="1"/>
</dbReference>
<dbReference type="Gene3D" id="1.10.10.2420">
    <property type="match status" value="1"/>
</dbReference>
<dbReference type="GO" id="GO:0019901">
    <property type="term" value="F:protein kinase binding"/>
    <property type="evidence" value="ECO:0007669"/>
    <property type="project" value="Ensembl"/>
</dbReference>
<dbReference type="GO" id="GO:0004819">
    <property type="term" value="F:glutamine-tRNA ligase activity"/>
    <property type="evidence" value="ECO:0007669"/>
    <property type="project" value="UniProtKB-EC"/>
</dbReference>
<feature type="domain" description="Glutaminyl-tRNA synthetase class Ib non-specific RNA-binding" evidence="14">
    <location>
        <begin position="98"/>
        <end position="225"/>
    </location>
</feature>
<dbReference type="Pfam" id="PF03950">
    <property type="entry name" value="tRNA-synt_1c_C"/>
    <property type="match status" value="1"/>
</dbReference>
<evidence type="ECO:0000313" key="17">
    <source>
        <dbReference type="Proteomes" id="UP000694387"/>
    </source>
</evidence>
<gene>
    <name evidence="16" type="primary">QARS1</name>
</gene>
<feature type="domain" description="Glutamyl/glutaminyl-tRNA synthetase class Ib catalytic" evidence="11">
    <location>
        <begin position="326"/>
        <end position="625"/>
    </location>
</feature>
<feature type="domain" description="Glutaminyl-tRNA synthetase class Ib non-specific RNA-binding" evidence="13">
    <location>
        <begin position="228"/>
        <end position="317"/>
    </location>
</feature>
<dbReference type="PANTHER" id="PTHR43097:SF4">
    <property type="entry name" value="GLUTAMINE--TRNA LIGASE"/>
    <property type="match status" value="1"/>
</dbReference>
<dbReference type="NCBIfam" id="TIGR00440">
    <property type="entry name" value="glnS"/>
    <property type="match status" value="1"/>
</dbReference>
<reference evidence="16" key="2">
    <citation type="submission" date="2025-08" db="UniProtKB">
        <authorList>
            <consortium name="Ensembl"/>
        </authorList>
    </citation>
    <scope>IDENTIFICATION</scope>
</reference>
<dbReference type="GeneTree" id="ENSGT00550000074972"/>
<evidence type="ECO:0000256" key="10">
    <source>
        <dbReference type="RuleBase" id="RU363037"/>
    </source>
</evidence>
<dbReference type="FunFam" id="1.10.10.2420:FF:000001">
    <property type="entry name" value="Glutamine--tRNA ligase cytoplasmic"/>
    <property type="match status" value="1"/>
</dbReference>
<evidence type="ECO:0000256" key="3">
    <source>
        <dbReference type="ARBA" id="ARBA00022598"/>
    </source>
</evidence>
<evidence type="ECO:0000259" key="14">
    <source>
        <dbReference type="Pfam" id="PF04558"/>
    </source>
</evidence>
<evidence type="ECO:0000259" key="12">
    <source>
        <dbReference type="Pfam" id="PF03950"/>
    </source>
</evidence>
<dbReference type="FunFam" id="3.90.800.10:FF:000001">
    <property type="entry name" value="Glutamine--tRNA ligase"/>
    <property type="match status" value="1"/>
</dbReference>
<dbReference type="PRINTS" id="PR00987">
    <property type="entry name" value="TRNASYNTHGLU"/>
</dbReference>
<dbReference type="Pfam" id="PF00749">
    <property type="entry name" value="tRNA-synt_1c"/>
    <property type="match status" value="1"/>
</dbReference>
<dbReference type="InterPro" id="IPR049437">
    <property type="entry name" value="tRNA-synt_1c_C2"/>
</dbReference>
<dbReference type="Gene3D" id="2.40.240.10">
    <property type="entry name" value="Ribosomal Protein L25, Chain P"/>
    <property type="match status" value="2"/>
</dbReference>
<dbReference type="InterPro" id="IPR001412">
    <property type="entry name" value="aa-tRNA-synth_I_CS"/>
</dbReference>
<dbReference type="GO" id="GO:0007420">
    <property type="term" value="P:brain development"/>
    <property type="evidence" value="ECO:0007669"/>
    <property type="project" value="Ensembl"/>
</dbReference>
<comment type="catalytic activity">
    <reaction evidence="9">
        <text>tRNA(Gln) + L-glutamine + ATP = L-glutaminyl-tRNA(Gln) + AMP + diphosphate</text>
        <dbReference type="Rhea" id="RHEA:20121"/>
        <dbReference type="Rhea" id="RHEA-COMP:9662"/>
        <dbReference type="Rhea" id="RHEA-COMP:9681"/>
        <dbReference type="ChEBI" id="CHEBI:30616"/>
        <dbReference type="ChEBI" id="CHEBI:33019"/>
        <dbReference type="ChEBI" id="CHEBI:58359"/>
        <dbReference type="ChEBI" id="CHEBI:78442"/>
        <dbReference type="ChEBI" id="CHEBI:78521"/>
        <dbReference type="ChEBI" id="CHEBI:456215"/>
        <dbReference type="EC" id="6.1.1.18"/>
    </reaction>
</comment>
<dbReference type="AlphaFoldDB" id="A0A8C4LS69"/>
<organism evidence="16 17">
    <name type="scientific">Equus asinus</name>
    <name type="common">Donkey</name>
    <name type="synonym">Equus africanus asinus</name>
    <dbReference type="NCBI Taxonomy" id="9793"/>
    <lineage>
        <taxon>Eukaryota</taxon>
        <taxon>Metazoa</taxon>
        <taxon>Chordata</taxon>
        <taxon>Craniata</taxon>
        <taxon>Vertebrata</taxon>
        <taxon>Euteleostomi</taxon>
        <taxon>Mammalia</taxon>
        <taxon>Eutheria</taxon>
        <taxon>Laurasiatheria</taxon>
        <taxon>Perissodactyla</taxon>
        <taxon>Equidae</taxon>
        <taxon>Equus</taxon>
    </lineage>
</organism>
<evidence type="ECO:0000259" key="11">
    <source>
        <dbReference type="Pfam" id="PF00749"/>
    </source>
</evidence>
<dbReference type="GO" id="GO:0032873">
    <property type="term" value="P:negative regulation of stress-activated MAPK cascade"/>
    <property type="evidence" value="ECO:0007669"/>
    <property type="project" value="Ensembl"/>
</dbReference>
<dbReference type="InterPro" id="IPR011035">
    <property type="entry name" value="Ribosomal_bL25/Gln-tRNA_synth"/>
</dbReference>
<dbReference type="SUPFAM" id="SSF50715">
    <property type="entry name" value="Ribosomal protein L25-like"/>
    <property type="match status" value="1"/>
</dbReference>
<dbReference type="Pfam" id="PF20974">
    <property type="entry name" value="tRNA-synt_1c_C2"/>
    <property type="match status" value="1"/>
</dbReference>
<dbReference type="InterPro" id="IPR042559">
    <property type="entry name" value="Gln-tRNA-synth_Ib_RNA-bd_N_2"/>
</dbReference>
<evidence type="ECO:0000259" key="13">
    <source>
        <dbReference type="Pfam" id="PF04557"/>
    </source>
</evidence>
<dbReference type="InterPro" id="IPR004514">
    <property type="entry name" value="Gln-tRNA-synth"/>
</dbReference>
<dbReference type="GO" id="GO:0005829">
    <property type="term" value="C:cytosol"/>
    <property type="evidence" value="ECO:0007669"/>
    <property type="project" value="Ensembl"/>
</dbReference>
<dbReference type="GO" id="GO:0005524">
    <property type="term" value="F:ATP binding"/>
    <property type="evidence" value="ECO:0007669"/>
    <property type="project" value="UniProtKB-KW"/>
</dbReference>
<keyword evidence="4 10" id="KW-0547">Nucleotide-binding</keyword>
<dbReference type="GO" id="GO:0045892">
    <property type="term" value="P:negative regulation of DNA-templated transcription"/>
    <property type="evidence" value="ECO:0007669"/>
    <property type="project" value="Ensembl"/>
</dbReference>
<dbReference type="InterPro" id="IPR020056">
    <property type="entry name" value="Rbsml_bL25/Gln-tRNA_synth_N"/>
</dbReference>
<dbReference type="InterPro" id="IPR020058">
    <property type="entry name" value="Glu/Gln-tRNA-synth_Ib_cat-dom"/>
</dbReference>
<accession>A0A8C4LS69</accession>
<protein>
    <recommendedName>
        <fullName evidence="2">glutamine--tRNA ligase</fullName>
        <ecNumber evidence="2">6.1.1.18</ecNumber>
    </recommendedName>
    <alternativeName>
        <fullName evidence="8">Glutaminyl-tRNA synthetase</fullName>
    </alternativeName>
</protein>
<dbReference type="SUPFAM" id="SSF52374">
    <property type="entry name" value="Nucleotidylyl transferase"/>
    <property type="match status" value="1"/>
</dbReference>
<keyword evidence="3 10" id="KW-0436">Ligase</keyword>
<dbReference type="Gene3D" id="1.10.8.1290">
    <property type="entry name" value="Glutaminyl-tRNA synthetase, non-specific RNA binding region part 1, domain 1"/>
    <property type="match status" value="1"/>
</dbReference>
<dbReference type="Proteomes" id="UP000694387">
    <property type="component" value="Chromosome 21"/>
</dbReference>
<sequence length="838" mass="94922">MDTDCSLDPAQSLKVQVQEPEFHSQIWGFSHHPTTSSSSSTKKIVCTFSFSLMTPSRSWKYSERLGKSQSTVAIIMKILSPLPHPVPTSIKYPVKSLQMDFKAQQTLGSTIDKATGTLLYGLASRLKDPRRLSFLVSYIANKKIHTETQLSAALEYVRSHPLDPIDTVDFEQECGVGIVVTPEQIEEAVEAAINRHQSQLLVERYRFNMGLLMGEARAVLKWADGKMIKHEVDMQVLHLLGPKTETDLEKKPKVTKPRPEETDWRTAKDVVENGEAAGQTVSLMEQLRGEALKFHKPGENYKTPGYVTTPHTMDLLKQHLEITGGQVRTRFPPEPNGILHIGHAKAINFNFGYAKANNGICFLRFDDTNPEKEEAKFFTAICDMVAWLGYTPYKVTYASDYFDQLYAWAVELIHRGQAYVCHQRGEELKGHNPPPSPWRDRPIEESLLLFEAMRKGKFAEGEATLRMKLVMEDGKMDPVAYRVKYTPHHRTGDTWCIYPTYDYTHCLCDSIEHITHSLCTKEFQARRSSYFWLCNALDVYCPVQWEYGRLNLHYAVVSKRKILQLVATGAVRDWDDPRLFTLTALRRRGFPSEAINNFCARVGVTVAQTTMEPHLLEACVRDVLNDTAPRAMAVLESLQVIITNFPAAKSLDIQVPNFPADETKGFHQVPFGPIVFIERTDFKEEPEPGYKRLAWGQPVGLRHTGYVIELQHVVKGPSGSVESLEVTCRRADAGEKPKAFIHWVSQPLTCEIRLYERLFQHKNPEDPAEVPGGFLSDLNLESLQVVEAALVDCSVALAKPFDKFQFERLGYFSVDPDSRQGQLVFNRTVTLKEDPGKV</sequence>
<dbReference type="Pfam" id="PF04557">
    <property type="entry name" value="tRNA_synt_1c_R2"/>
    <property type="match status" value="1"/>
</dbReference>
<evidence type="ECO:0000256" key="8">
    <source>
        <dbReference type="ARBA" id="ARBA00030466"/>
    </source>
</evidence>
<dbReference type="FunFam" id="3.40.50.620:FF:000049">
    <property type="entry name" value="Probable glutamine--tRNA ligase"/>
    <property type="match status" value="1"/>
</dbReference>
<keyword evidence="6 10" id="KW-0648">Protein biosynthesis</keyword>
<dbReference type="EC" id="6.1.1.18" evidence="2"/>
<dbReference type="FunFam" id="1.10.1160.10:FF:000001">
    <property type="entry name" value="Glutamine--tRNA ligase"/>
    <property type="match status" value="1"/>
</dbReference>
<dbReference type="InterPro" id="IPR007639">
    <property type="entry name" value="Gln-tRNA-synth_Ib_RNA-bd_N"/>
</dbReference>